<evidence type="ECO:0000256" key="1">
    <source>
        <dbReference type="ARBA" id="ARBA00012552"/>
    </source>
</evidence>
<dbReference type="Pfam" id="PF00271">
    <property type="entry name" value="Helicase_C"/>
    <property type="match status" value="2"/>
</dbReference>
<dbReference type="InterPro" id="IPR014756">
    <property type="entry name" value="Ig_E-set"/>
</dbReference>
<keyword evidence="2" id="KW-0507">mRNA processing</keyword>
<dbReference type="InterPro" id="IPR057842">
    <property type="entry name" value="WH_MER3"/>
</dbReference>
<evidence type="ECO:0000256" key="9">
    <source>
        <dbReference type="ARBA" id="ARBA00055371"/>
    </source>
</evidence>
<dbReference type="PANTHER" id="PTHR47961:SF13">
    <property type="entry name" value="ACTIVATING SIGNAL COINTEGRATOR 1 COMPLEX SUBUNIT 3"/>
    <property type="match status" value="1"/>
</dbReference>
<dbReference type="InterPro" id="IPR004179">
    <property type="entry name" value="Sec63-dom"/>
</dbReference>
<evidence type="ECO:0000256" key="6">
    <source>
        <dbReference type="ARBA" id="ARBA00022840"/>
    </source>
</evidence>
<comment type="function">
    <text evidence="9">RNA helicase that plays an essential role in pre-mRNA splicing as component of the U5 snRNP and U4/U6-U5 tri-snRNP complexes. Involved in spliceosome assembly, activation and disassembly.</text>
</comment>
<evidence type="ECO:0000259" key="11">
    <source>
        <dbReference type="PROSITE" id="PS51192"/>
    </source>
</evidence>
<proteinExistence type="predicted"/>
<dbReference type="Gene3D" id="1.10.10.10">
    <property type="entry name" value="Winged helix-like DNA-binding domain superfamily/Winged helix DNA-binding domain"/>
    <property type="match status" value="2"/>
</dbReference>
<dbReference type="InterPro" id="IPR036388">
    <property type="entry name" value="WH-like_DNA-bd_sf"/>
</dbReference>
<keyword evidence="2" id="KW-0747">Spliceosome</keyword>
<feature type="domain" description="Helicase ATP-binding" evidence="11">
    <location>
        <begin position="1051"/>
        <end position="1226"/>
    </location>
</feature>
<evidence type="ECO:0000256" key="10">
    <source>
        <dbReference type="SAM" id="MobiDB-lite"/>
    </source>
</evidence>
<dbReference type="Proteomes" id="UP000694918">
    <property type="component" value="Unplaced"/>
</dbReference>
<dbReference type="Gene3D" id="2.60.40.150">
    <property type="entry name" value="C2 domain"/>
    <property type="match status" value="2"/>
</dbReference>
<evidence type="ECO:0000313" key="14">
    <source>
        <dbReference type="RefSeq" id="XP_011007282.1"/>
    </source>
</evidence>
<evidence type="ECO:0000259" key="12">
    <source>
        <dbReference type="PROSITE" id="PS51194"/>
    </source>
</evidence>
<evidence type="ECO:0000256" key="7">
    <source>
        <dbReference type="ARBA" id="ARBA00023187"/>
    </source>
</evidence>
<evidence type="ECO:0000256" key="2">
    <source>
        <dbReference type="ARBA" id="ARBA00022728"/>
    </source>
</evidence>
<dbReference type="PROSITE" id="PS51192">
    <property type="entry name" value="HELICASE_ATP_BIND_1"/>
    <property type="match status" value="2"/>
</dbReference>
<dbReference type="FunFam" id="3.40.50.300:FF:000231">
    <property type="entry name" value="Activating signal cointegrator 1 complex subunit 3"/>
    <property type="match status" value="1"/>
</dbReference>
<dbReference type="CDD" id="cd18795">
    <property type="entry name" value="SF2_C_Ski2"/>
    <property type="match status" value="2"/>
</dbReference>
<dbReference type="GO" id="GO:0008380">
    <property type="term" value="P:RNA splicing"/>
    <property type="evidence" value="ECO:0007669"/>
    <property type="project" value="UniProtKB-KW"/>
</dbReference>
<keyword evidence="13" id="KW-1185">Reference proteome</keyword>
<dbReference type="SMART" id="SM00490">
    <property type="entry name" value="HELICc"/>
    <property type="match status" value="2"/>
</dbReference>
<keyword evidence="4" id="KW-0378">Hydrolase</keyword>
<feature type="compositionally biased region" description="Basic and acidic residues" evidence="10">
    <location>
        <begin position="83"/>
        <end position="104"/>
    </location>
</feature>
<dbReference type="InterPro" id="IPR036390">
    <property type="entry name" value="WH_DNA-bd_sf"/>
</dbReference>
<dbReference type="InterPro" id="IPR011545">
    <property type="entry name" value="DEAD/DEAH_box_helicase_dom"/>
</dbReference>
<organism evidence="13 14">
    <name type="scientific">Populus euphratica</name>
    <name type="common">Euphrates poplar</name>
    <dbReference type="NCBI Taxonomy" id="75702"/>
    <lineage>
        <taxon>Eukaryota</taxon>
        <taxon>Viridiplantae</taxon>
        <taxon>Streptophyta</taxon>
        <taxon>Embryophyta</taxon>
        <taxon>Tracheophyta</taxon>
        <taxon>Spermatophyta</taxon>
        <taxon>Magnoliopsida</taxon>
        <taxon>eudicotyledons</taxon>
        <taxon>Gunneridae</taxon>
        <taxon>Pentapetalae</taxon>
        <taxon>rosids</taxon>
        <taxon>fabids</taxon>
        <taxon>Malpighiales</taxon>
        <taxon>Salicaceae</taxon>
        <taxon>Saliceae</taxon>
        <taxon>Populus</taxon>
    </lineage>
</organism>
<sequence length="1849" mass="210235">MIFQWLYAVYLIQTSPIAGDLLDLVGDSAFEIVQDLILHRKELVDAIHRGLSLLKSDKTASNTQSRMPSYGTQVTIQTESAKQIDKLRRKEEKRNRRGTEHGVESDVSVASFSSLLQASERKNPFDNLIGSGQGPHSLSVTALPQGTVRKHYKGYEEVIIPPTPTTEMKPGEKLIEIKELDDFAQAAFHGYKSLNRIQSWIFQTVYYTNENILVCAPTGAGKTNIAMISVLHEIGQHFKDGYLHKDEFKIVYVAPMKALAAEVTSTFSHRLSPLNMTVRELTGDMQLSKSELEETQMIVTTPEKWDVITRKNSDMSLSMLVKLLIIDEVHLLNDDRGPVIEALVARTLRQVESTQTMIRIVGLSATLPNYLEVAQFLRVSPETGLFFFDSSYRPVPLAQQYIGISEQNFAARNDLLNEICYKKVVDSLKQGHQAMVFVHSRKDTAKTAEKLVELARNNEDLELFRNDEHPQFALFKKEVMKSRNKDLVELFGSGVGVHHAGMLRADRGLTERLFSGGLLKVLVCTATLAWGVNLPAHTVVIKGTQLYDPKAGGWRDLGMLDVMQIFGRAGRPQFDKSGEGIIITSHDKLAYYLRLLTSQLPIESQFISSLKDNLNAEVALGTVTNVKEACAWLGYTYLFIRMRQNPLAYGIGWDEVIEDPSLSLKQRALVTDAARALDKAKMMRFDEKSGNFYCTELGRIASHFYIQYSSVETYNELLRRHMNDSEVIDMVARSSEFENIVVREEEQNELEMLLRSSCPLEVRGGPSNKHGKISILIQLYISRGSIDTFSLVSDASYISASLARIMRALFEICLRRGWSEMSLFMLEYCKAVDRQIWPHQHPLRQFDKDLSAEILRKLEERGSDLDHLQEMEEKDIGALIRYAPGGRLIKQYLGYFPRIQLSATVSPITRTVLKLDLLIIPEFIWKDRFHGAAQRWWILVEDSENDHIYHSELLTLTKRMIRGEPHKLSFTVPIFEPHPPQYYIRAVSDSWLHAESFYTISFHNLALPEARTSHTELLDLKPLPVTSLGNNSYEALYSFSHFNPIQTQIFHILYHSDNNVLLGAPTGSGKTIAAELAMLRLFNTQPDMKVIYIAPLKAIVRERMNDWRKHLVSQLGKQMVEMTGDYTPDLMALLSADIIISTPEKWDGISRNWHSRSYVTKVGLVILDEIHLLGADRGPILEVIVSRMRYISSQTERAVRFVGLSTALANASDLADWLGVGEIGLFNFKPSVRPVPLEVHIQGYPGKYYCPRMNSMNKPAYAAICTHSPTKPVIIFVSSRRQTRLTALDLIQFAASDEHPRQFLSMTEEVLQMVLSQVTDQNLRHTLQFGIGLHHAGLNERDRSLVEELFANNKIQVLVCTSTLAWGVNLPAHLVIIKGTEYYDGKAKRYVDFPITDILQMMGRAGRPQYDQHGKAVILVHEPKKSFYKKFLYEPFPVESSLREQLHEHINAEIVTGTICHKEDAMHYLTWTYLFRRLMVNPAYYGLENAEAETLNSYLSRLVQTTFEDLEDSGCIKMDEENVESMLLGMIASQYYLSYMTVSMFGSNIGPDTSLEMFLHILSGASEYDELPVRHNEENYNEALSGRVRYMVDKNGLDDPHVKANLLFQAHFSQLELPISDYVTDLKSVLDQSIRIIQAMIDICANSGWLSASVNCMHLLQMVMQGLWFDKDSSLWMLPCMNEDLLQSLRKRGMSTVQQLLDLPGASLQAMIGNFPASRFYQELQNFPCIRMKLRVEKKDIDGRKSLTLKIKLEKTNRKQNRSRAFTPRFPKLKDEAWWLVLGNTSTSELHALKRVSFTDHLVTHMELPSTLTSVQGMKLMLVSDCYIGFEQEHSVEELIKSQQTEAGD</sequence>
<dbReference type="InterPro" id="IPR050474">
    <property type="entry name" value="Hel308_SKI2-like"/>
</dbReference>
<dbReference type="GO" id="GO:0003676">
    <property type="term" value="F:nucleic acid binding"/>
    <property type="evidence" value="ECO:0007669"/>
    <property type="project" value="InterPro"/>
</dbReference>
<dbReference type="GO" id="GO:0003724">
    <property type="term" value="F:RNA helicase activity"/>
    <property type="evidence" value="ECO:0007669"/>
    <property type="project" value="UniProtKB-EC"/>
</dbReference>
<dbReference type="SUPFAM" id="SSF52540">
    <property type="entry name" value="P-loop containing nucleoside triphosphate hydrolases"/>
    <property type="match status" value="4"/>
</dbReference>
<accession>A0AAJ6TAL1</accession>
<dbReference type="SUPFAM" id="SSF81296">
    <property type="entry name" value="E set domains"/>
    <property type="match status" value="1"/>
</dbReference>
<comment type="catalytic activity">
    <reaction evidence="8">
        <text>ATP + H2O = ADP + phosphate + H(+)</text>
        <dbReference type="Rhea" id="RHEA:13065"/>
        <dbReference type="ChEBI" id="CHEBI:15377"/>
        <dbReference type="ChEBI" id="CHEBI:15378"/>
        <dbReference type="ChEBI" id="CHEBI:30616"/>
        <dbReference type="ChEBI" id="CHEBI:43474"/>
        <dbReference type="ChEBI" id="CHEBI:456216"/>
        <dbReference type="EC" id="3.6.4.13"/>
    </reaction>
</comment>
<keyword evidence="6" id="KW-0067">ATP-binding</keyword>
<feature type="domain" description="Helicase ATP-binding" evidence="11">
    <location>
        <begin position="203"/>
        <end position="385"/>
    </location>
</feature>
<dbReference type="FunFam" id="1.10.10.10:FF:000024">
    <property type="entry name" value="U5 small nuclear ribonucleoprotein helicase"/>
    <property type="match status" value="1"/>
</dbReference>
<dbReference type="FunFam" id="3.40.50.300:FF:000198">
    <property type="entry name" value="Activating signal cointegrator 1 complex subunit"/>
    <property type="match status" value="1"/>
</dbReference>
<dbReference type="FunFam" id="1.10.150.20:FF:000004">
    <property type="entry name" value="U5 small nuclear ribonucleoprotein helicase"/>
    <property type="match status" value="1"/>
</dbReference>
<dbReference type="SMART" id="SM00382">
    <property type="entry name" value="AAA"/>
    <property type="match status" value="2"/>
</dbReference>
<dbReference type="Gene3D" id="1.10.150.20">
    <property type="entry name" value="5' to 3' exonuclease, C-terminal subdomain"/>
    <property type="match status" value="1"/>
</dbReference>
<feature type="region of interest" description="Disordered" evidence="10">
    <location>
        <begin position="83"/>
        <end position="105"/>
    </location>
</feature>
<dbReference type="FunFam" id="3.40.50.300:FF:000102">
    <property type="entry name" value="RNA helicase, activating signal cointegrator 1"/>
    <property type="match status" value="1"/>
</dbReference>
<feature type="domain" description="Helicase C-terminal" evidence="12">
    <location>
        <begin position="1299"/>
        <end position="1466"/>
    </location>
</feature>
<dbReference type="SMART" id="SM00487">
    <property type="entry name" value="DEXDc"/>
    <property type="match status" value="2"/>
</dbReference>
<dbReference type="Pfam" id="PF00270">
    <property type="entry name" value="DEAD"/>
    <property type="match status" value="2"/>
</dbReference>
<gene>
    <name evidence="14" type="primary">LOC105113011</name>
</gene>
<dbReference type="PROSITE" id="PS51194">
    <property type="entry name" value="HELICASE_CTER"/>
    <property type="match status" value="2"/>
</dbReference>
<dbReference type="SMART" id="SM00973">
    <property type="entry name" value="Sec63"/>
    <property type="match status" value="2"/>
</dbReference>
<dbReference type="SUPFAM" id="SSF158702">
    <property type="entry name" value="Sec63 N-terminal domain-like"/>
    <property type="match status" value="2"/>
</dbReference>
<evidence type="ECO:0000256" key="3">
    <source>
        <dbReference type="ARBA" id="ARBA00022741"/>
    </source>
</evidence>
<dbReference type="PANTHER" id="PTHR47961">
    <property type="entry name" value="DNA POLYMERASE THETA, PUTATIVE (AFU_ORTHOLOGUE AFUA_1G05260)-RELATED"/>
    <property type="match status" value="1"/>
</dbReference>
<dbReference type="FunFam" id="3.40.50.300:FF:000062">
    <property type="entry name" value="U5 small nuclear ribonucleoprotein helicase"/>
    <property type="match status" value="1"/>
</dbReference>
<keyword evidence="5" id="KW-0347">Helicase</keyword>
<dbReference type="PIRSF" id="PIRSF039073">
    <property type="entry name" value="BRR2"/>
    <property type="match status" value="1"/>
</dbReference>
<dbReference type="CDD" id="cd18020">
    <property type="entry name" value="DEXHc_ASCC3_1"/>
    <property type="match status" value="1"/>
</dbReference>
<dbReference type="FunFam" id="1.10.3380.10:FF:000002">
    <property type="entry name" value="Activating signal cointegrator 1 complex subunit 3"/>
    <property type="match status" value="1"/>
</dbReference>
<dbReference type="Gene3D" id="3.40.50.300">
    <property type="entry name" value="P-loop containing nucleotide triphosphate hydrolases"/>
    <property type="match status" value="4"/>
</dbReference>
<keyword evidence="7" id="KW-0508">mRNA splicing</keyword>
<dbReference type="GeneID" id="105113011"/>
<dbReference type="FunFam" id="2.60.40.150:FF:000207">
    <property type="entry name" value="DExH-box ATP-dependent RNA helicase DExH14"/>
    <property type="match status" value="1"/>
</dbReference>
<dbReference type="Pfam" id="PF23445">
    <property type="entry name" value="WHD_SNRNP200"/>
    <property type="match status" value="2"/>
</dbReference>
<protein>
    <recommendedName>
        <fullName evidence="1">RNA helicase</fullName>
        <ecNumber evidence="1">3.6.4.13</ecNumber>
    </recommendedName>
</protein>
<dbReference type="Gene3D" id="1.10.3380.10">
    <property type="entry name" value="Sec63 N-terminal domain-like domain"/>
    <property type="match status" value="2"/>
</dbReference>
<dbReference type="SUPFAM" id="SSF46785">
    <property type="entry name" value="Winged helix' DNA-binding domain"/>
    <property type="match status" value="2"/>
</dbReference>
<dbReference type="EC" id="3.6.4.13" evidence="1"/>
<reference evidence="14" key="1">
    <citation type="submission" date="2025-08" db="UniProtKB">
        <authorList>
            <consortium name="RefSeq"/>
        </authorList>
    </citation>
    <scope>IDENTIFICATION</scope>
</reference>
<evidence type="ECO:0000313" key="13">
    <source>
        <dbReference type="Proteomes" id="UP000694918"/>
    </source>
</evidence>
<dbReference type="InterPro" id="IPR001650">
    <property type="entry name" value="Helicase_C-like"/>
</dbReference>
<feature type="domain" description="Helicase C-terminal" evidence="12">
    <location>
        <begin position="420"/>
        <end position="618"/>
    </location>
</feature>
<dbReference type="GO" id="GO:0016787">
    <property type="term" value="F:hydrolase activity"/>
    <property type="evidence" value="ECO:0007669"/>
    <property type="project" value="UniProtKB-KW"/>
</dbReference>
<keyword evidence="3" id="KW-0547">Nucleotide-binding</keyword>
<dbReference type="FunFam" id="1.10.10.10:FF:000012">
    <property type="entry name" value="U5 small nuclear ribonucleoprotein helicase"/>
    <property type="match status" value="1"/>
</dbReference>
<dbReference type="RefSeq" id="XP_011007282.1">
    <property type="nucleotide sequence ID" value="XM_011008980.1"/>
</dbReference>
<dbReference type="GO" id="GO:0005681">
    <property type="term" value="C:spliceosomal complex"/>
    <property type="evidence" value="ECO:0007669"/>
    <property type="project" value="UniProtKB-KW"/>
</dbReference>
<dbReference type="FunFam" id="1.10.3380.10:FF:000001">
    <property type="entry name" value="U5 small nuclear ribonucleoprotein helicase"/>
    <property type="match status" value="1"/>
</dbReference>
<dbReference type="FunFam" id="2.60.40.150:FF:000004">
    <property type="entry name" value="RNA helicase, activating signal cointegrator 1"/>
    <property type="match status" value="1"/>
</dbReference>
<name>A0AAJ6TAL1_POPEU</name>
<dbReference type="Pfam" id="PF02889">
    <property type="entry name" value="Sec63"/>
    <property type="match status" value="2"/>
</dbReference>
<dbReference type="InterPro" id="IPR014001">
    <property type="entry name" value="Helicase_ATP-bd"/>
</dbReference>
<dbReference type="InterPro" id="IPR027417">
    <property type="entry name" value="P-loop_NTPase"/>
</dbReference>
<evidence type="ECO:0000256" key="4">
    <source>
        <dbReference type="ARBA" id="ARBA00022801"/>
    </source>
</evidence>
<evidence type="ECO:0000256" key="5">
    <source>
        <dbReference type="ARBA" id="ARBA00022806"/>
    </source>
</evidence>
<evidence type="ECO:0000256" key="8">
    <source>
        <dbReference type="ARBA" id="ARBA00047984"/>
    </source>
</evidence>
<dbReference type="CDD" id="cd18022">
    <property type="entry name" value="DEXHc_ASCC3_2"/>
    <property type="match status" value="1"/>
</dbReference>
<dbReference type="InterPro" id="IPR003593">
    <property type="entry name" value="AAA+_ATPase"/>
</dbReference>
<dbReference type="InterPro" id="IPR035892">
    <property type="entry name" value="C2_domain_sf"/>
</dbReference>
<dbReference type="GO" id="GO:0005524">
    <property type="term" value="F:ATP binding"/>
    <property type="evidence" value="ECO:0007669"/>
    <property type="project" value="UniProtKB-KW"/>
</dbReference>